<dbReference type="EMBL" id="CP073078">
    <property type="protein sequence ID" value="QUD90076.1"/>
    <property type="molecule type" value="Genomic_DNA"/>
</dbReference>
<keyword evidence="3" id="KW-1185">Reference proteome</keyword>
<organism evidence="2 3">
    <name type="scientific">Phenylobacterium montanum</name>
    <dbReference type="NCBI Taxonomy" id="2823693"/>
    <lineage>
        <taxon>Bacteria</taxon>
        <taxon>Pseudomonadati</taxon>
        <taxon>Pseudomonadota</taxon>
        <taxon>Alphaproteobacteria</taxon>
        <taxon>Caulobacterales</taxon>
        <taxon>Caulobacteraceae</taxon>
        <taxon>Phenylobacterium</taxon>
    </lineage>
</organism>
<reference evidence="2" key="1">
    <citation type="submission" date="2021-04" db="EMBL/GenBank/DDBJ databases">
        <title>The complete genome sequence of Caulobacter sp. S6.</title>
        <authorList>
            <person name="Tang Y."/>
            <person name="Ouyang W."/>
            <person name="Liu Q."/>
            <person name="Huang B."/>
            <person name="Guo Z."/>
            <person name="Lei P."/>
        </authorList>
    </citation>
    <scope>NUCLEOTIDE SEQUENCE</scope>
    <source>
        <strain evidence="2">S6</strain>
    </source>
</reference>
<accession>A0A975IY46</accession>
<sequence length="415" mass="44014">MATAFAAVAMASAVAVSASARIDPGALVHPEKFHLGKSTGHIAPVNTWHARGASIPHPHASLDVLVKQAAASQTIPFWTGQITSPLDGNTYTMSMVGSSPYNPANTATPSVVSYLPIIARVHFEDGTVLDPTKPACGDNVSVAKRFYNSPLFTPNDIYSNGWHVGGGGVNSQLISAFQRANFWSLVKNTNYGVQLKPAIAKPIIVDMFAPDGQSQTFTGVPAVCGDTTGSVTIGAIDIFAYDTLVENIVYQYSGPTQLPIILTYNLVQTEGGGCCVLGYHSAFGDSKGTQTYAVGSYIDSGIFQNVDDVVIWSHEMAEWMDDPFVQANVPGGNADDLTPAWGNTGQVQGCQNNLEDGDPLTGVAEYAIKGAGGYTYHFQDLAFHDWFYRTRSTGTAGKFSFQGVFTSNAGPLCTG</sequence>
<dbReference type="RefSeq" id="WP_211940127.1">
    <property type="nucleotide sequence ID" value="NZ_CP073078.1"/>
</dbReference>
<evidence type="ECO:0000256" key="1">
    <source>
        <dbReference type="SAM" id="SignalP"/>
    </source>
</evidence>
<evidence type="ECO:0000313" key="2">
    <source>
        <dbReference type="EMBL" id="QUD90076.1"/>
    </source>
</evidence>
<evidence type="ECO:0000313" key="3">
    <source>
        <dbReference type="Proteomes" id="UP000676409"/>
    </source>
</evidence>
<gene>
    <name evidence="2" type="ORF">KCG34_09520</name>
</gene>
<dbReference type="KEGG" id="caul:KCG34_09520"/>
<feature type="chain" id="PRO_5036824954" evidence="1">
    <location>
        <begin position="21"/>
        <end position="415"/>
    </location>
</feature>
<proteinExistence type="predicted"/>
<feature type="signal peptide" evidence="1">
    <location>
        <begin position="1"/>
        <end position="20"/>
    </location>
</feature>
<protein>
    <submittedName>
        <fullName evidence="2">Uncharacterized protein</fullName>
    </submittedName>
</protein>
<dbReference type="Proteomes" id="UP000676409">
    <property type="component" value="Chromosome"/>
</dbReference>
<keyword evidence="1" id="KW-0732">Signal</keyword>
<name>A0A975IY46_9CAUL</name>
<dbReference type="AlphaFoldDB" id="A0A975IY46"/>